<feature type="region of interest" description="Disordered" evidence="6">
    <location>
        <begin position="418"/>
        <end position="440"/>
    </location>
</feature>
<organism evidence="9 10">
    <name type="scientific">Verruconis gallopava</name>
    <dbReference type="NCBI Taxonomy" id="253628"/>
    <lineage>
        <taxon>Eukaryota</taxon>
        <taxon>Fungi</taxon>
        <taxon>Dikarya</taxon>
        <taxon>Ascomycota</taxon>
        <taxon>Pezizomycotina</taxon>
        <taxon>Dothideomycetes</taxon>
        <taxon>Pleosporomycetidae</taxon>
        <taxon>Venturiales</taxon>
        <taxon>Sympoventuriaceae</taxon>
        <taxon>Verruconis</taxon>
    </lineage>
</organism>
<protein>
    <recommendedName>
        <fullName evidence="8">Rhodopsin domain-containing protein</fullName>
    </recommendedName>
</protein>
<evidence type="ECO:0000256" key="7">
    <source>
        <dbReference type="SAM" id="Phobius"/>
    </source>
</evidence>
<feature type="region of interest" description="Disordered" evidence="6">
    <location>
        <begin position="530"/>
        <end position="625"/>
    </location>
</feature>
<evidence type="ECO:0000256" key="1">
    <source>
        <dbReference type="ARBA" id="ARBA00004141"/>
    </source>
</evidence>
<evidence type="ECO:0000256" key="5">
    <source>
        <dbReference type="ARBA" id="ARBA00038359"/>
    </source>
</evidence>
<dbReference type="InParanoid" id="A0A0D2A4K7"/>
<dbReference type="InterPro" id="IPR049326">
    <property type="entry name" value="Rhodopsin_dom_fungi"/>
</dbReference>
<dbReference type="Proteomes" id="UP000053259">
    <property type="component" value="Unassembled WGS sequence"/>
</dbReference>
<dbReference type="GO" id="GO:0016020">
    <property type="term" value="C:membrane"/>
    <property type="evidence" value="ECO:0007669"/>
    <property type="project" value="UniProtKB-SubCell"/>
</dbReference>
<feature type="domain" description="Rhodopsin" evidence="8">
    <location>
        <begin position="65"/>
        <end position="307"/>
    </location>
</feature>
<dbReference type="InterPro" id="IPR052337">
    <property type="entry name" value="SAT4-like"/>
</dbReference>
<keyword evidence="4 7" id="KW-0472">Membrane</keyword>
<evidence type="ECO:0000256" key="3">
    <source>
        <dbReference type="ARBA" id="ARBA00022989"/>
    </source>
</evidence>
<dbReference type="AlphaFoldDB" id="A0A0D2A4K7"/>
<feature type="compositionally biased region" description="Polar residues" evidence="6">
    <location>
        <begin position="614"/>
        <end position="625"/>
    </location>
</feature>
<evidence type="ECO:0000256" key="6">
    <source>
        <dbReference type="SAM" id="MobiDB-lite"/>
    </source>
</evidence>
<dbReference type="HOGENOM" id="CLU_437560_0_0_1"/>
<dbReference type="EMBL" id="KN847555">
    <property type="protein sequence ID" value="KIW01400.1"/>
    <property type="molecule type" value="Genomic_DNA"/>
</dbReference>
<feature type="region of interest" description="Disordered" evidence="6">
    <location>
        <begin position="458"/>
        <end position="506"/>
    </location>
</feature>
<feature type="compositionally biased region" description="Basic residues" evidence="6">
    <location>
        <begin position="483"/>
        <end position="492"/>
    </location>
</feature>
<keyword evidence="2 7" id="KW-0812">Transmembrane</keyword>
<evidence type="ECO:0000259" key="8">
    <source>
        <dbReference type="Pfam" id="PF20684"/>
    </source>
</evidence>
<keyword evidence="10" id="KW-1185">Reference proteome</keyword>
<dbReference type="PANTHER" id="PTHR33048">
    <property type="entry name" value="PTH11-LIKE INTEGRAL MEMBRANE PROTEIN (AFU_ORTHOLOGUE AFUA_5G11245)"/>
    <property type="match status" value="1"/>
</dbReference>
<evidence type="ECO:0000313" key="9">
    <source>
        <dbReference type="EMBL" id="KIW01400.1"/>
    </source>
</evidence>
<comment type="similarity">
    <text evidence="5">Belongs to the SAT4 family.</text>
</comment>
<dbReference type="GeneID" id="27315139"/>
<feature type="compositionally biased region" description="Polar residues" evidence="6">
    <location>
        <begin position="324"/>
        <end position="334"/>
    </location>
</feature>
<feature type="region of interest" description="Disordered" evidence="6">
    <location>
        <begin position="315"/>
        <end position="334"/>
    </location>
</feature>
<feature type="compositionally biased region" description="Polar residues" evidence="6">
    <location>
        <begin position="422"/>
        <end position="431"/>
    </location>
</feature>
<evidence type="ECO:0000256" key="2">
    <source>
        <dbReference type="ARBA" id="ARBA00022692"/>
    </source>
</evidence>
<accession>A0A0D2A4K7</accession>
<dbReference type="RefSeq" id="XP_016211269.1">
    <property type="nucleotide sequence ID" value="XM_016360897.1"/>
</dbReference>
<sequence length="625" mass="69133">MAIAAASPMRNPEQWSMWRRSVFKFPPTDLSSYPPPNYINPQERGIELYIVNSTAFTITLVCASVRLYTRIWVRKYFGLDDMFLALALVGAVGVTTCIVLGSHLYYWNRHSWDIPLDSVEVSGKVLFAIKILWYFTSNCVRASILSLYYRLVNHLGLDKYRWVLHANSAFLLGLFLAQEATSVFGCWPVKALWAFPPIPEAKCSNLGATAMIVGILNSFSEAVLAVLPLPVIFSLNMSRRQRQAVAGILCGGFLVVAVGCVRLYYLWLMVTSGDPTWWSQPHWICSEFEMDVAIICACTPAILSLVKHNRASRASEASKVKPSHPTSETSIQSSSLRSIFVQTKAQALDSQLPADADQAMSIKSGPSAKRNVDIEGIKTSGFGYTVTITTSHGTRVRRRWDVQNRQWHYFPEEPVLDPEDSFQVSKSGTRTRLSKGSVRRKLPSSSLQAINATRAPLQVAAERGSEARESFQLGRFSEERSRRSSPKSRMSSKHGSIDVIPPMPDIPASHRSKTAIEDIRLGILPSPSSVAFEETDRPQTSHRASTSKSSTSILLPTPTDTLRPSLSAAQPLDSFQRWTSASRSQVGRGLDGGGLLSLRKSLDDQSSDDEFSLPLQQPSPRASGT</sequence>
<dbReference type="PANTHER" id="PTHR33048:SF129">
    <property type="entry name" value="INTEGRAL MEMBRANE PROTEIN-RELATED"/>
    <property type="match status" value="1"/>
</dbReference>
<feature type="transmembrane region" description="Helical" evidence="7">
    <location>
        <begin position="169"/>
        <end position="190"/>
    </location>
</feature>
<gene>
    <name evidence="9" type="ORF">PV09_07166</name>
</gene>
<feature type="compositionally biased region" description="Low complexity" evidence="6">
    <location>
        <begin position="541"/>
        <end position="562"/>
    </location>
</feature>
<dbReference type="VEuPathDB" id="FungiDB:PV09_07166"/>
<dbReference type="OrthoDB" id="4525788at2759"/>
<reference evidence="9 10" key="1">
    <citation type="submission" date="2015-01" db="EMBL/GenBank/DDBJ databases">
        <title>The Genome Sequence of Ochroconis gallopava CBS43764.</title>
        <authorList>
            <consortium name="The Broad Institute Genomics Platform"/>
            <person name="Cuomo C."/>
            <person name="de Hoog S."/>
            <person name="Gorbushina A."/>
            <person name="Stielow B."/>
            <person name="Teixiera M."/>
            <person name="Abouelleil A."/>
            <person name="Chapman S.B."/>
            <person name="Priest M."/>
            <person name="Young S.K."/>
            <person name="Wortman J."/>
            <person name="Nusbaum C."/>
            <person name="Birren B."/>
        </authorList>
    </citation>
    <scope>NUCLEOTIDE SEQUENCE [LARGE SCALE GENOMIC DNA]</scope>
    <source>
        <strain evidence="9 10">CBS 43764</strain>
    </source>
</reference>
<feature type="transmembrane region" description="Helical" evidence="7">
    <location>
        <begin position="245"/>
        <end position="268"/>
    </location>
</feature>
<comment type="subcellular location">
    <subcellularLocation>
        <location evidence="1">Membrane</location>
        <topology evidence="1">Multi-pass membrane protein</topology>
    </subcellularLocation>
</comment>
<feature type="transmembrane region" description="Helical" evidence="7">
    <location>
        <begin position="81"/>
        <end position="107"/>
    </location>
</feature>
<evidence type="ECO:0000313" key="10">
    <source>
        <dbReference type="Proteomes" id="UP000053259"/>
    </source>
</evidence>
<proteinExistence type="inferred from homology"/>
<feature type="compositionally biased region" description="Polar residues" evidence="6">
    <location>
        <begin position="576"/>
        <end position="585"/>
    </location>
</feature>
<feature type="transmembrane region" description="Helical" evidence="7">
    <location>
        <begin position="210"/>
        <end position="233"/>
    </location>
</feature>
<evidence type="ECO:0000256" key="4">
    <source>
        <dbReference type="ARBA" id="ARBA00023136"/>
    </source>
</evidence>
<dbReference type="Pfam" id="PF20684">
    <property type="entry name" value="Fung_rhodopsin"/>
    <property type="match status" value="1"/>
</dbReference>
<name>A0A0D2A4K7_9PEZI</name>
<feature type="transmembrane region" description="Helical" evidence="7">
    <location>
        <begin position="48"/>
        <end position="69"/>
    </location>
</feature>
<keyword evidence="3 7" id="KW-1133">Transmembrane helix</keyword>